<organism evidence="1">
    <name type="scientific">Arundo donax</name>
    <name type="common">Giant reed</name>
    <name type="synonym">Donax arundinaceus</name>
    <dbReference type="NCBI Taxonomy" id="35708"/>
    <lineage>
        <taxon>Eukaryota</taxon>
        <taxon>Viridiplantae</taxon>
        <taxon>Streptophyta</taxon>
        <taxon>Embryophyta</taxon>
        <taxon>Tracheophyta</taxon>
        <taxon>Spermatophyta</taxon>
        <taxon>Magnoliopsida</taxon>
        <taxon>Liliopsida</taxon>
        <taxon>Poales</taxon>
        <taxon>Poaceae</taxon>
        <taxon>PACMAD clade</taxon>
        <taxon>Arundinoideae</taxon>
        <taxon>Arundineae</taxon>
        <taxon>Arundo</taxon>
    </lineage>
</organism>
<dbReference type="EMBL" id="GBRH01262219">
    <property type="protein sequence ID" value="JAD35676.1"/>
    <property type="molecule type" value="Transcribed_RNA"/>
</dbReference>
<protein>
    <submittedName>
        <fullName evidence="1">Uncharacterized protein</fullName>
    </submittedName>
</protein>
<proteinExistence type="predicted"/>
<dbReference type="AlphaFoldDB" id="A0A0A8ZA51"/>
<name>A0A0A8ZA51_ARUDO</name>
<evidence type="ECO:0000313" key="1">
    <source>
        <dbReference type="EMBL" id="JAD35676.1"/>
    </source>
</evidence>
<accession>A0A0A8ZA51</accession>
<reference evidence="1" key="1">
    <citation type="submission" date="2014-09" db="EMBL/GenBank/DDBJ databases">
        <authorList>
            <person name="Magalhaes I.L.F."/>
            <person name="Oliveira U."/>
            <person name="Santos F.R."/>
            <person name="Vidigal T.H.D.A."/>
            <person name="Brescovit A.D."/>
            <person name="Santos A.J."/>
        </authorList>
    </citation>
    <scope>NUCLEOTIDE SEQUENCE</scope>
    <source>
        <tissue evidence="1">Shoot tissue taken approximately 20 cm above the soil surface</tissue>
    </source>
</reference>
<reference evidence="1" key="2">
    <citation type="journal article" date="2015" name="Data Brief">
        <title>Shoot transcriptome of the giant reed, Arundo donax.</title>
        <authorList>
            <person name="Barrero R.A."/>
            <person name="Guerrero F.D."/>
            <person name="Moolhuijzen P."/>
            <person name="Goolsby J.A."/>
            <person name="Tidwell J."/>
            <person name="Bellgard S.E."/>
            <person name="Bellgard M.I."/>
        </authorList>
    </citation>
    <scope>NUCLEOTIDE SEQUENCE</scope>
    <source>
        <tissue evidence="1">Shoot tissue taken approximately 20 cm above the soil surface</tissue>
    </source>
</reference>
<sequence>MLANTSSNLSWCIWHTAADRMRNQ</sequence>